<gene>
    <name evidence="1" type="ORF">D7V20_04590</name>
</gene>
<reference evidence="1 2" key="1">
    <citation type="submission" date="2018-09" db="EMBL/GenBank/DDBJ databases">
        <title>The draft genome of Acinetobacter spp. strains.</title>
        <authorList>
            <person name="Qin J."/>
            <person name="Feng Y."/>
            <person name="Zong Z."/>
        </authorList>
    </citation>
    <scope>NUCLEOTIDE SEQUENCE [LARGE SCALE GENOMIC DNA]</scope>
    <source>
        <strain evidence="1 2">WCHAc060115</strain>
    </source>
</reference>
<comment type="caution">
    <text evidence="1">The sequence shown here is derived from an EMBL/GenBank/DDBJ whole genome shotgun (WGS) entry which is preliminary data.</text>
</comment>
<protein>
    <recommendedName>
        <fullName evidence="3">Capsular polysaccharide synthesis protein</fullName>
    </recommendedName>
</protein>
<organism evidence="1 2">
    <name type="scientific">Acinetobacter rongchengensis</name>
    <dbReference type="NCBI Taxonomy" id="2419601"/>
    <lineage>
        <taxon>Bacteria</taxon>
        <taxon>Pseudomonadati</taxon>
        <taxon>Pseudomonadota</taxon>
        <taxon>Gammaproteobacteria</taxon>
        <taxon>Moraxellales</taxon>
        <taxon>Moraxellaceae</taxon>
        <taxon>Acinetobacter</taxon>
    </lineage>
</organism>
<dbReference type="RefSeq" id="WP_120383156.1">
    <property type="nucleotide sequence ID" value="NZ_RAXT01000005.1"/>
</dbReference>
<dbReference type="EMBL" id="RAXT01000005">
    <property type="protein sequence ID" value="RKG39476.1"/>
    <property type="molecule type" value="Genomic_DNA"/>
</dbReference>
<dbReference type="AlphaFoldDB" id="A0A3A8F115"/>
<dbReference type="Proteomes" id="UP000280405">
    <property type="component" value="Unassembled WGS sequence"/>
</dbReference>
<dbReference type="GO" id="GO:0051999">
    <property type="term" value="P:mannosyl-inositol phosphorylceramide biosynthetic process"/>
    <property type="evidence" value="ECO:0007669"/>
    <property type="project" value="TreeGrafter"/>
</dbReference>
<evidence type="ECO:0008006" key="3">
    <source>
        <dbReference type="Google" id="ProtNLM"/>
    </source>
</evidence>
<proteinExistence type="predicted"/>
<sequence length="309" mass="36933">MKIFKKIFYLTKFYFMYFYKIRNKNACVNNYAGKLVFNSVDKKVDIPKVIWIYWEGDFPEFVNKCVDNIRKKNQNYQVVLLNPENVCQYSALCLTDVQSATPQQRADLLRFDLIYNHGGIWLDASILVYENLDWIQHLVDETKTEIFAFYRQRNTTNLNSPVIENWLLASVPNNPFFKLWFDELYFAIKQTPQKYIEDIRLNEKNPKNIFQKIGNLHYLVAYVACQKVIQRHAMPSITLIDCDQNAFFYQVKNRWVKERILIDLAVNNLPTELPKLIKLAGKERQYLCEYHDKGMYFENSFIDFQRIQN</sequence>
<dbReference type="Pfam" id="PF05704">
    <property type="entry name" value="Caps_synth"/>
    <property type="match status" value="1"/>
</dbReference>
<dbReference type="SUPFAM" id="SSF53448">
    <property type="entry name" value="Nucleotide-diphospho-sugar transferases"/>
    <property type="match status" value="1"/>
</dbReference>
<dbReference type="GO" id="GO:0016020">
    <property type="term" value="C:membrane"/>
    <property type="evidence" value="ECO:0007669"/>
    <property type="project" value="GOC"/>
</dbReference>
<dbReference type="InterPro" id="IPR051706">
    <property type="entry name" value="Glycosyltransferase_domain"/>
</dbReference>
<dbReference type="InterPro" id="IPR029044">
    <property type="entry name" value="Nucleotide-diphossugar_trans"/>
</dbReference>
<keyword evidence="2" id="KW-1185">Reference proteome</keyword>
<dbReference type="PANTHER" id="PTHR32385:SF15">
    <property type="entry name" value="INOSITOL PHOSPHOCERAMIDE MANNOSYLTRANSFERASE 1"/>
    <property type="match status" value="1"/>
</dbReference>
<evidence type="ECO:0000313" key="1">
    <source>
        <dbReference type="EMBL" id="RKG39476.1"/>
    </source>
</evidence>
<accession>A0A3A8F115</accession>
<dbReference type="InterPro" id="IPR008441">
    <property type="entry name" value="AfumC-like_glycosyl_Trfase"/>
</dbReference>
<dbReference type="OrthoDB" id="9802881at2"/>
<dbReference type="Gene3D" id="3.90.550.20">
    <property type="match status" value="1"/>
</dbReference>
<dbReference type="PANTHER" id="PTHR32385">
    <property type="entry name" value="MANNOSYL PHOSPHORYLINOSITOL CERAMIDE SYNTHASE"/>
    <property type="match status" value="1"/>
</dbReference>
<name>A0A3A8F115_9GAMM</name>
<dbReference type="GO" id="GO:0000030">
    <property type="term" value="F:mannosyltransferase activity"/>
    <property type="evidence" value="ECO:0007669"/>
    <property type="project" value="TreeGrafter"/>
</dbReference>
<evidence type="ECO:0000313" key="2">
    <source>
        <dbReference type="Proteomes" id="UP000280405"/>
    </source>
</evidence>